<evidence type="ECO:0000259" key="4">
    <source>
        <dbReference type="PROSITE" id="PS50835"/>
    </source>
</evidence>
<dbReference type="PROSITE" id="PS50853">
    <property type="entry name" value="FN3"/>
    <property type="match status" value="1"/>
</dbReference>
<dbReference type="Gene3D" id="2.60.40.10">
    <property type="entry name" value="Immunoglobulins"/>
    <property type="match status" value="4"/>
</dbReference>
<dbReference type="FunFam" id="2.60.40.10:FF:000877">
    <property type="entry name" value="CLUMA_CG002357, isoform A"/>
    <property type="match status" value="1"/>
</dbReference>
<dbReference type="OMA" id="TENTHHV"/>
<dbReference type="VEuPathDB" id="VectorBase:CSON002895"/>
<dbReference type="GO" id="GO:0043025">
    <property type="term" value="C:neuronal cell body"/>
    <property type="evidence" value="ECO:0007669"/>
    <property type="project" value="TreeGrafter"/>
</dbReference>
<accession>A0A336MLK0</accession>
<keyword evidence="2" id="KW-0393">Immunoglobulin domain</keyword>
<reference evidence="6" key="1">
    <citation type="submission" date="2018-07" db="EMBL/GenBank/DDBJ databases">
        <authorList>
            <person name="Quirk P.G."/>
            <person name="Krulwich T.A."/>
        </authorList>
    </citation>
    <scope>NUCLEOTIDE SEQUENCE</scope>
</reference>
<dbReference type="PANTHER" id="PTHR45080:SF33">
    <property type="entry name" value="IG-LIKE DOMAIN-CONTAINING PROTEIN"/>
    <property type="match status" value="1"/>
</dbReference>
<dbReference type="AlphaFoldDB" id="A0A336MLK0"/>
<dbReference type="PROSITE" id="PS50835">
    <property type="entry name" value="IG_LIKE"/>
    <property type="match status" value="3"/>
</dbReference>
<dbReference type="PANTHER" id="PTHR45080">
    <property type="entry name" value="CONTACTIN 5"/>
    <property type="match status" value="1"/>
</dbReference>
<dbReference type="InterPro" id="IPR036179">
    <property type="entry name" value="Ig-like_dom_sf"/>
</dbReference>
<dbReference type="Pfam" id="PF13927">
    <property type="entry name" value="Ig_3"/>
    <property type="match status" value="1"/>
</dbReference>
<feature type="domain" description="Fibronectin type-III" evidence="5">
    <location>
        <begin position="388"/>
        <end position="490"/>
    </location>
</feature>
<dbReference type="CDD" id="cd00096">
    <property type="entry name" value="Ig"/>
    <property type="match status" value="2"/>
</dbReference>
<keyword evidence="3" id="KW-0812">Transmembrane</keyword>
<dbReference type="SMART" id="SM00408">
    <property type="entry name" value="IGc2"/>
    <property type="match status" value="3"/>
</dbReference>
<dbReference type="SMART" id="SM00409">
    <property type="entry name" value="IG"/>
    <property type="match status" value="3"/>
</dbReference>
<dbReference type="Pfam" id="PF07679">
    <property type="entry name" value="I-set"/>
    <property type="match status" value="2"/>
</dbReference>
<name>A0A336MLK0_CULSO</name>
<feature type="domain" description="Ig-like" evidence="4">
    <location>
        <begin position="66"/>
        <end position="156"/>
    </location>
</feature>
<evidence type="ECO:0000256" key="1">
    <source>
        <dbReference type="ARBA" id="ARBA00022737"/>
    </source>
</evidence>
<dbReference type="InterPro" id="IPR036116">
    <property type="entry name" value="FN3_sf"/>
</dbReference>
<dbReference type="CDD" id="cd00063">
    <property type="entry name" value="FN3"/>
    <property type="match status" value="1"/>
</dbReference>
<dbReference type="GO" id="GO:0030424">
    <property type="term" value="C:axon"/>
    <property type="evidence" value="ECO:0007669"/>
    <property type="project" value="TreeGrafter"/>
</dbReference>
<dbReference type="SUPFAM" id="SSF48726">
    <property type="entry name" value="Immunoglobulin"/>
    <property type="match status" value="3"/>
</dbReference>
<dbReference type="GO" id="GO:0005886">
    <property type="term" value="C:plasma membrane"/>
    <property type="evidence" value="ECO:0007669"/>
    <property type="project" value="TreeGrafter"/>
</dbReference>
<keyword evidence="1" id="KW-0677">Repeat</keyword>
<dbReference type="GO" id="GO:0008046">
    <property type="term" value="F:axon guidance receptor activity"/>
    <property type="evidence" value="ECO:0007669"/>
    <property type="project" value="TreeGrafter"/>
</dbReference>
<dbReference type="GO" id="GO:0007156">
    <property type="term" value="P:homophilic cell adhesion via plasma membrane adhesion molecules"/>
    <property type="evidence" value="ECO:0007669"/>
    <property type="project" value="TreeGrafter"/>
</dbReference>
<protein>
    <submittedName>
        <fullName evidence="6">CSON002895 protein</fullName>
    </submittedName>
</protein>
<dbReference type="InterPro" id="IPR050958">
    <property type="entry name" value="Cell_Adh-Cytoskel_Orgn"/>
</dbReference>
<keyword evidence="3" id="KW-1133">Transmembrane helix</keyword>
<dbReference type="InterPro" id="IPR013783">
    <property type="entry name" value="Ig-like_fold"/>
</dbReference>
<evidence type="ECO:0000259" key="5">
    <source>
        <dbReference type="PROSITE" id="PS50853"/>
    </source>
</evidence>
<dbReference type="SUPFAM" id="SSF49265">
    <property type="entry name" value="Fibronectin type III"/>
    <property type="match status" value="1"/>
</dbReference>
<dbReference type="InterPro" id="IPR007110">
    <property type="entry name" value="Ig-like_dom"/>
</dbReference>
<feature type="domain" description="Ig-like" evidence="4">
    <location>
        <begin position="165"/>
        <end position="250"/>
    </location>
</feature>
<dbReference type="SMART" id="SM00060">
    <property type="entry name" value="FN3"/>
    <property type="match status" value="1"/>
</dbReference>
<dbReference type="GO" id="GO:0050808">
    <property type="term" value="P:synapse organization"/>
    <property type="evidence" value="ECO:0007669"/>
    <property type="project" value="TreeGrafter"/>
</dbReference>
<dbReference type="FunFam" id="2.60.40.10:FF:001233">
    <property type="entry name" value="Uncharacterized protein, isoform B"/>
    <property type="match status" value="1"/>
</dbReference>
<dbReference type="InterPro" id="IPR003598">
    <property type="entry name" value="Ig_sub2"/>
</dbReference>
<sequence length="536" mass="60803">MTRNALMKLIIFYQKCDKSRNKSFMAWRSLRFQNILEKLFYFNIWIILLRIQTTCALSQIGLRAEPSFISRSETLKFVDGETISLPCQVSNVDNFIVAWKRGIAILSAGSVKVTPDPRVKLITKNGGFSLQIENAGPQDAGDYICQIATLEPIEITHTVEILVPPRIHHISSGSHLQVKKGGAVKIECAASGNPTPNITWSRKNNVLPSGDEVLRSTILSIADMDRHKGGIYICKAENGVGQPASSQVILHVLYPPEIVLESPVVYSGEGEEAMLVCLVHGDNLQVIWFKDTMQIDTTERHIMENRGTRHTLIIRKVHPQDFGNYSCVAENQLGKSRQTLQLTGRPGAVTFRSPSVSQFKDRYNISWTVDSYAPVEEYKLYFRRLPESPTELDNRIEQLQPFEHQKNYHQYGSNIYHTSIHRSYNAHWPRNDWRDVVLPAVPLSHLYTQSMSYVIRGLDPDQQYEARVQARNKHGWSNTSESFTFSTSSNGKLDEVLGSEMRGLSVTFYSAATIPKIYSIFFWLLTNFISIAVIFN</sequence>
<dbReference type="InterPro" id="IPR013098">
    <property type="entry name" value="Ig_I-set"/>
</dbReference>
<proteinExistence type="predicted"/>
<evidence type="ECO:0000313" key="6">
    <source>
        <dbReference type="EMBL" id="SSX30820.1"/>
    </source>
</evidence>
<dbReference type="Pfam" id="PF00041">
    <property type="entry name" value="fn3"/>
    <property type="match status" value="1"/>
</dbReference>
<feature type="domain" description="Ig-like" evidence="4">
    <location>
        <begin position="256"/>
        <end position="343"/>
    </location>
</feature>
<dbReference type="InterPro" id="IPR003599">
    <property type="entry name" value="Ig_sub"/>
</dbReference>
<organism evidence="6">
    <name type="scientific">Culicoides sonorensis</name>
    <name type="common">Biting midge</name>
    <dbReference type="NCBI Taxonomy" id="179676"/>
    <lineage>
        <taxon>Eukaryota</taxon>
        <taxon>Metazoa</taxon>
        <taxon>Ecdysozoa</taxon>
        <taxon>Arthropoda</taxon>
        <taxon>Hexapoda</taxon>
        <taxon>Insecta</taxon>
        <taxon>Pterygota</taxon>
        <taxon>Neoptera</taxon>
        <taxon>Endopterygota</taxon>
        <taxon>Diptera</taxon>
        <taxon>Nematocera</taxon>
        <taxon>Chironomoidea</taxon>
        <taxon>Ceratopogonidae</taxon>
        <taxon>Ceratopogoninae</taxon>
        <taxon>Culicoides</taxon>
        <taxon>Monoculicoides</taxon>
    </lineage>
</organism>
<dbReference type="EMBL" id="UFQT01001498">
    <property type="protein sequence ID" value="SSX30820.1"/>
    <property type="molecule type" value="Genomic_DNA"/>
</dbReference>
<dbReference type="InterPro" id="IPR003961">
    <property type="entry name" value="FN3_dom"/>
</dbReference>
<gene>
    <name evidence="6" type="primary">CSON002895</name>
</gene>
<feature type="transmembrane region" description="Helical" evidence="3">
    <location>
        <begin position="517"/>
        <end position="535"/>
    </location>
</feature>
<keyword evidence="3" id="KW-0472">Membrane</keyword>
<evidence type="ECO:0000256" key="3">
    <source>
        <dbReference type="SAM" id="Phobius"/>
    </source>
</evidence>
<evidence type="ECO:0000256" key="2">
    <source>
        <dbReference type="ARBA" id="ARBA00023319"/>
    </source>
</evidence>